<sequence>MGVGAVCICASAASTLAGAHKMELAPAPRADAVEVVPSYGPATLMLHQLIDFGDDIVDDTFSDAGGSDVGEANVAVENLSDEPASEASEPDQALPPAAHGMFRRASPELRSPGSESAHAISVYRPASKVASEKEARADDDAAKQQAGRPTTLSVVVRAGADVEVSWMDRVAAWQLSAAAEAAWTAIRTVPQRSGGKAPGMARAQGARGAFPTRGMQYYSDPGTHPDPWPAPRLSPDWLEER</sequence>
<keyword evidence="3" id="KW-1185">Reference proteome</keyword>
<dbReference type="AlphaFoldDB" id="A0AAW1RD11"/>
<name>A0AAW1RD11_9CHLO</name>
<dbReference type="EMBL" id="JALJOU010000043">
    <property type="protein sequence ID" value="KAK9831990.1"/>
    <property type="molecule type" value="Genomic_DNA"/>
</dbReference>
<gene>
    <name evidence="2" type="ORF">WJX81_006775</name>
</gene>
<organism evidence="2 3">
    <name type="scientific">Elliptochloris bilobata</name>
    <dbReference type="NCBI Taxonomy" id="381761"/>
    <lineage>
        <taxon>Eukaryota</taxon>
        <taxon>Viridiplantae</taxon>
        <taxon>Chlorophyta</taxon>
        <taxon>core chlorophytes</taxon>
        <taxon>Trebouxiophyceae</taxon>
        <taxon>Trebouxiophyceae incertae sedis</taxon>
        <taxon>Elliptochloris clade</taxon>
        <taxon>Elliptochloris</taxon>
    </lineage>
</organism>
<accession>A0AAW1RD11</accession>
<reference evidence="2 3" key="1">
    <citation type="journal article" date="2024" name="Nat. Commun.">
        <title>Phylogenomics reveals the evolutionary origins of lichenization in chlorophyte algae.</title>
        <authorList>
            <person name="Puginier C."/>
            <person name="Libourel C."/>
            <person name="Otte J."/>
            <person name="Skaloud P."/>
            <person name="Haon M."/>
            <person name="Grisel S."/>
            <person name="Petersen M."/>
            <person name="Berrin J.G."/>
            <person name="Delaux P.M."/>
            <person name="Dal Grande F."/>
            <person name="Keller J."/>
        </authorList>
    </citation>
    <scope>NUCLEOTIDE SEQUENCE [LARGE SCALE GENOMIC DNA]</scope>
    <source>
        <strain evidence="2 3">SAG 245.80</strain>
    </source>
</reference>
<protein>
    <submittedName>
        <fullName evidence="2">Uncharacterized protein</fullName>
    </submittedName>
</protein>
<evidence type="ECO:0000313" key="3">
    <source>
        <dbReference type="Proteomes" id="UP001445335"/>
    </source>
</evidence>
<evidence type="ECO:0000313" key="2">
    <source>
        <dbReference type="EMBL" id="KAK9831990.1"/>
    </source>
</evidence>
<comment type="caution">
    <text evidence="2">The sequence shown here is derived from an EMBL/GenBank/DDBJ whole genome shotgun (WGS) entry which is preliminary data.</text>
</comment>
<feature type="region of interest" description="Disordered" evidence="1">
    <location>
        <begin position="123"/>
        <end position="150"/>
    </location>
</feature>
<proteinExistence type="predicted"/>
<feature type="region of interest" description="Disordered" evidence="1">
    <location>
        <begin position="191"/>
        <end position="241"/>
    </location>
</feature>
<dbReference type="Proteomes" id="UP001445335">
    <property type="component" value="Unassembled WGS sequence"/>
</dbReference>
<evidence type="ECO:0000256" key="1">
    <source>
        <dbReference type="SAM" id="MobiDB-lite"/>
    </source>
</evidence>
<feature type="compositionally biased region" description="Basic and acidic residues" evidence="1">
    <location>
        <begin position="130"/>
        <end position="142"/>
    </location>
</feature>